<keyword evidence="3" id="KW-1185">Reference proteome</keyword>
<accession>A0ABT5BD16</accession>
<organism evidence="2 3">
    <name type="scientific">Nannocystis radixulma</name>
    <dbReference type="NCBI Taxonomy" id="2995305"/>
    <lineage>
        <taxon>Bacteria</taxon>
        <taxon>Pseudomonadati</taxon>
        <taxon>Myxococcota</taxon>
        <taxon>Polyangia</taxon>
        <taxon>Nannocystales</taxon>
        <taxon>Nannocystaceae</taxon>
        <taxon>Nannocystis</taxon>
    </lineage>
</organism>
<feature type="region of interest" description="Disordered" evidence="1">
    <location>
        <begin position="1"/>
        <end position="41"/>
    </location>
</feature>
<dbReference type="Proteomes" id="UP001217838">
    <property type="component" value="Unassembled WGS sequence"/>
</dbReference>
<sequence>MSTKKANPRTHQARDVEKHPEELRTDLNPNALAGQNIGSSAAHPERAGLSLYDIKAAHTRFTEFSADELRLIRIVPPGSRLLQDATYIDLDDPARREFTATGEMEVVDGRLIVAKADTHYELWNRLRRVQDPYRTGTHG</sequence>
<reference evidence="2 3" key="1">
    <citation type="submission" date="2022-11" db="EMBL/GenBank/DDBJ databases">
        <title>Minimal conservation of predation-associated metabolite biosynthetic gene clusters underscores biosynthetic potential of Myxococcota including descriptions for ten novel species: Archangium lansinium sp. nov., Myxococcus landrumus sp. nov., Nannocystis bai.</title>
        <authorList>
            <person name="Ahearne A."/>
            <person name="Stevens C."/>
            <person name="Dowd S."/>
        </authorList>
    </citation>
    <scope>NUCLEOTIDE SEQUENCE [LARGE SCALE GENOMIC DNA]</scope>
    <source>
        <strain evidence="2 3">NCELM</strain>
    </source>
</reference>
<proteinExistence type="predicted"/>
<evidence type="ECO:0000313" key="2">
    <source>
        <dbReference type="EMBL" id="MDC0671937.1"/>
    </source>
</evidence>
<dbReference type="EMBL" id="JAQNDN010000019">
    <property type="protein sequence ID" value="MDC0671937.1"/>
    <property type="molecule type" value="Genomic_DNA"/>
</dbReference>
<protein>
    <submittedName>
        <fullName evidence="2">Uncharacterized protein</fullName>
    </submittedName>
</protein>
<comment type="caution">
    <text evidence="2">The sequence shown here is derived from an EMBL/GenBank/DDBJ whole genome shotgun (WGS) entry which is preliminary data.</text>
</comment>
<gene>
    <name evidence="2" type="ORF">POL58_29600</name>
</gene>
<name>A0ABT5BD16_9BACT</name>
<dbReference type="RefSeq" id="WP_272002877.1">
    <property type="nucleotide sequence ID" value="NZ_JAQNDN010000019.1"/>
</dbReference>
<feature type="compositionally biased region" description="Basic and acidic residues" evidence="1">
    <location>
        <begin position="12"/>
        <end position="25"/>
    </location>
</feature>
<evidence type="ECO:0000256" key="1">
    <source>
        <dbReference type="SAM" id="MobiDB-lite"/>
    </source>
</evidence>
<evidence type="ECO:0000313" key="3">
    <source>
        <dbReference type="Proteomes" id="UP001217838"/>
    </source>
</evidence>